<feature type="transmembrane region" description="Helical" evidence="1">
    <location>
        <begin position="70"/>
        <end position="93"/>
    </location>
</feature>
<keyword evidence="1" id="KW-0472">Membrane</keyword>
<keyword evidence="1" id="KW-1133">Transmembrane helix</keyword>
<evidence type="ECO:0000313" key="2">
    <source>
        <dbReference type="EMBL" id="SEP22754.1"/>
    </source>
</evidence>
<feature type="transmembrane region" description="Helical" evidence="1">
    <location>
        <begin position="306"/>
        <end position="327"/>
    </location>
</feature>
<feature type="transmembrane region" description="Helical" evidence="1">
    <location>
        <begin position="342"/>
        <end position="363"/>
    </location>
</feature>
<feature type="transmembrane region" description="Helical" evidence="1">
    <location>
        <begin position="114"/>
        <end position="132"/>
    </location>
</feature>
<protein>
    <recommendedName>
        <fullName evidence="4">Membrane protein involved in the export of O-antigen and teichoic acid</fullName>
    </recommendedName>
</protein>
<gene>
    <name evidence="2" type="ORF">SAMN05660991_04078</name>
</gene>
<feature type="transmembrane region" description="Helical" evidence="1">
    <location>
        <begin position="274"/>
        <end position="294"/>
    </location>
</feature>
<dbReference type="OrthoDB" id="5186876at2"/>
<evidence type="ECO:0000256" key="1">
    <source>
        <dbReference type="SAM" id="Phobius"/>
    </source>
</evidence>
<organism evidence="2 3">
    <name type="scientific">Trujillonella endophytica</name>
    <dbReference type="NCBI Taxonomy" id="673521"/>
    <lineage>
        <taxon>Bacteria</taxon>
        <taxon>Bacillati</taxon>
        <taxon>Actinomycetota</taxon>
        <taxon>Actinomycetes</taxon>
        <taxon>Geodermatophilales</taxon>
        <taxon>Geodermatophilaceae</taxon>
        <taxon>Trujillonella</taxon>
    </lineage>
</organism>
<proteinExistence type="predicted"/>
<keyword evidence="3" id="KW-1185">Reference proteome</keyword>
<sequence length="430" mass="44779">MESPTVSTVPEEPAPVATVEPRRAGGVRTAWLLARRILGFAAMPAMGLVSAVAVLPAISHNFGADGWIGIAFGQSVGAALAAVASLHWPLAGANEIAAHPAHRAALVRQSVRQRLVALACLLPLAVGIPLWLSPGDTLSSTLAAVALSGSCMAQTWLYTGLGDPGRLALFEGAPRLAANIAAIGLLVLTPYLWIYPLLQGLATLTSLLLSLRFVRRLPDQVPTLPRDPSAGELALATTAQVSNAAYAYLVGPLISVVTPAFYPIFAAGDRISKILLQGMAAVPAAFLSWVGGAAPDQRRARARQASIVMGVLSLFATVLLGATMPLISRYLFAGTVDLEEVAWLIGATMGAAFLNASLFLVGLVPQGHLQTTYRLLLVASVFCPTLTIVGGLLGGVHGLYVGALVAFLVLIAVQLRIIFRSRELGAASDD</sequence>
<evidence type="ECO:0008006" key="4">
    <source>
        <dbReference type="Google" id="ProtNLM"/>
    </source>
</evidence>
<evidence type="ECO:0000313" key="3">
    <source>
        <dbReference type="Proteomes" id="UP000198960"/>
    </source>
</evidence>
<dbReference type="AlphaFoldDB" id="A0A1H8W534"/>
<dbReference type="RefSeq" id="WP_091948002.1">
    <property type="nucleotide sequence ID" value="NZ_FOEE01000016.1"/>
</dbReference>
<feature type="transmembrane region" description="Helical" evidence="1">
    <location>
        <begin position="173"/>
        <end position="191"/>
    </location>
</feature>
<dbReference type="STRING" id="673521.SAMN05660991_04078"/>
<feature type="transmembrane region" description="Helical" evidence="1">
    <location>
        <begin position="245"/>
        <end position="268"/>
    </location>
</feature>
<feature type="transmembrane region" description="Helical" evidence="1">
    <location>
        <begin position="399"/>
        <end position="419"/>
    </location>
</feature>
<feature type="transmembrane region" description="Helical" evidence="1">
    <location>
        <begin position="37"/>
        <end position="58"/>
    </location>
</feature>
<reference evidence="3" key="1">
    <citation type="submission" date="2016-10" db="EMBL/GenBank/DDBJ databases">
        <authorList>
            <person name="Varghese N."/>
            <person name="Submissions S."/>
        </authorList>
    </citation>
    <scope>NUCLEOTIDE SEQUENCE [LARGE SCALE GENOMIC DNA]</scope>
    <source>
        <strain evidence="3">DSM 45413</strain>
    </source>
</reference>
<accession>A0A1H8W534</accession>
<feature type="transmembrane region" description="Helical" evidence="1">
    <location>
        <begin position="375"/>
        <end position="393"/>
    </location>
</feature>
<name>A0A1H8W534_9ACTN</name>
<keyword evidence="1" id="KW-0812">Transmembrane</keyword>
<dbReference type="EMBL" id="FOEE01000016">
    <property type="protein sequence ID" value="SEP22754.1"/>
    <property type="molecule type" value="Genomic_DNA"/>
</dbReference>
<dbReference type="Proteomes" id="UP000198960">
    <property type="component" value="Unassembled WGS sequence"/>
</dbReference>